<evidence type="ECO:0000256" key="1">
    <source>
        <dbReference type="ARBA" id="ARBA00001946"/>
    </source>
</evidence>
<protein>
    <submittedName>
        <fullName evidence="4">7,8-dihydro-8-oxoguanine-triphosphatase</fullName>
    </submittedName>
</protein>
<dbReference type="CDD" id="cd04665">
    <property type="entry name" value="NUDIX_RppH"/>
    <property type="match status" value="1"/>
</dbReference>
<dbReference type="InterPro" id="IPR000086">
    <property type="entry name" value="NUDIX_hydrolase_dom"/>
</dbReference>
<sequence>MEQFKDANGLDVHFSYRRDAFSPESGHVLVICRYGEDWVFTRHKKRGLEFPGGKREKGESLEEAAIRETYEETGAVITEPAFIGEYKVHGDAPFVKTIFFGEVKEIIDKEDYLETDGIFLWNGDWTGIQDDPSFSFIMKDRVIELALKKVTNG</sequence>
<keyword evidence="2 3" id="KW-0378">Hydrolase</keyword>
<reference evidence="5" key="1">
    <citation type="submission" date="2016-01" db="EMBL/GenBank/DDBJ databases">
        <title>Whole genome sequencing of Bhargavaea cecembensis T14.</title>
        <authorList>
            <person name="Hong K.W."/>
        </authorList>
    </citation>
    <scope>NUCLEOTIDE SEQUENCE [LARGE SCALE GENOMIC DNA]</scope>
    <source>
        <strain evidence="5">M19</strain>
    </source>
</reference>
<dbReference type="EMBL" id="LQQY01000001">
    <property type="protein sequence ID" value="KZE53596.1"/>
    <property type="molecule type" value="Genomic_DNA"/>
</dbReference>
<dbReference type="PATRIC" id="fig|189381.10.peg.521"/>
<dbReference type="InterPro" id="IPR015797">
    <property type="entry name" value="NUDIX_hydrolase-like_dom_sf"/>
</dbReference>
<comment type="caution">
    <text evidence="4">The sequence shown here is derived from an EMBL/GenBank/DDBJ whole genome shotgun (WGS) entry which is preliminary data.</text>
</comment>
<dbReference type="RefSeq" id="WP_048007372.1">
    <property type="nucleotide sequence ID" value="NZ_CAXQIX010000129.1"/>
</dbReference>
<evidence type="ECO:0000256" key="2">
    <source>
        <dbReference type="ARBA" id="ARBA00022801"/>
    </source>
</evidence>
<dbReference type="PROSITE" id="PS00893">
    <property type="entry name" value="NUDIX_BOX"/>
    <property type="match status" value="1"/>
</dbReference>
<dbReference type="PRINTS" id="PR00502">
    <property type="entry name" value="NUDIXFAMILY"/>
</dbReference>
<dbReference type="PANTHER" id="PTHR43046:SF14">
    <property type="entry name" value="MUTT_NUDIX FAMILY PROTEIN"/>
    <property type="match status" value="1"/>
</dbReference>
<dbReference type="PANTHER" id="PTHR43046">
    <property type="entry name" value="GDP-MANNOSE MANNOSYL HYDROLASE"/>
    <property type="match status" value="1"/>
</dbReference>
<dbReference type="Pfam" id="PF00293">
    <property type="entry name" value="NUDIX"/>
    <property type="match status" value="1"/>
</dbReference>
<evidence type="ECO:0000256" key="3">
    <source>
        <dbReference type="RuleBase" id="RU003476"/>
    </source>
</evidence>
<dbReference type="Gene3D" id="3.90.79.10">
    <property type="entry name" value="Nucleoside Triphosphate Pyrophosphohydrolase"/>
    <property type="match status" value="1"/>
</dbReference>
<dbReference type="PROSITE" id="PS51462">
    <property type="entry name" value="NUDIX"/>
    <property type="match status" value="1"/>
</dbReference>
<evidence type="ECO:0000313" key="4">
    <source>
        <dbReference type="EMBL" id="KZE53596.1"/>
    </source>
</evidence>
<dbReference type="InterPro" id="IPR014078">
    <property type="entry name" value="Nudix_YtkD"/>
</dbReference>
<accession>A0A0J5TBA3</accession>
<proteinExistence type="inferred from homology"/>
<dbReference type="InterPro" id="IPR020084">
    <property type="entry name" value="NUDIX_hydrolase_CS"/>
</dbReference>
<dbReference type="Proteomes" id="UP000076510">
    <property type="component" value="Unassembled WGS sequence"/>
</dbReference>
<comment type="similarity">
    <text evidence="3">Belongs to the Nudix hydrolase family.</text>
</comment>
<dbReference type="OrthoDB" id="9131041at2"/>
<comment type="cofactor">
    <cofactor evidence="1">
        <name>Mg(2+)</name>
        <dbReference type="ChEBI" id="CHEBI:18420"/>
    </cofactor>
</comment>
<dbReference type="GO" id="GO:0016787">
    <property type="term" value="F:hydrolase activity"/>
    <property type="evidence" value="ECO:0007669"/>
    <property type="project" value="UniProtKB-KW"/>
</dbReference>
<dbReference type="NCBIfam" id="TIGR02705">
    <property type="entry name" value="nudix_YtkD"/>
    <property type="match status" value="1"/>
</dbReference>
<dbReference type="SUPFAM" id="SSF55811">
    <property type="entry name" value="Nudix"/>
    <property type="match status" value="1"/>
</dbReference>
<evidence type="ECO:0000313" key="5">
    <source>
        <dbReference type="Proteomes" id="UP000076510"/>
    </source>
</evidence>
<dbReference type="AlphaFoldDB" id="A0A0J5TBA3"/>
<dbReference type="InterPro" id="IPR020476">
    <property type="entry name" value="Nudix_hydrolase"/>
</dbReference>
<organism evidence="4 5">
    <name type="scientific">Rossellomorea marisflavi</name>
    <dbReference type="NCBI Taxonomy" id="189381"/>
    <lineage>
        <taxon>Bacteria</taxon>
        <taxon>Bacillati</taxon>
        <taxon>Bacillota</taxon>
        <taxon>Bacilli</taxon>
        <taxon>Bacillales</taxon>
        <taxon>Bacillaceae</taxon>
        <taxon>Rossellomorea</taxon>
    </lineage>
</organism>
<name>A0A0J5TBA3_9BACI</name>
<gene>
    <name evidence="4" type="ORF">AV649_00205</name>
</gene>